<dbReference type="AlphaFoldDB" id="A0A1I7KCZ9"/>
<proteinExistence type="predicted"/>
<dbReference type="EMBL" id="FPBO01000016">
    <property type="protein sequence ID" value="SFU95351.1"/>
    <property type="molecule type" value="Genomic_DNA"/>
</dbReference>
<dbReference type="GO" id="GO:0005829">
    <property type="term" value="C:cytosol"/>
    <property type="evidence" value="ECO:0007669"/>
    <property type="project" value="TreeGrafter"/>
</dbReference>
<dbReference type="SUPFAM" id="SSF54909">
    <property type="entry name" value="Dimeric alpha+beta barrel"/>
    <property type="match status" value="1"/>
</dbReference>
<evidence type="ECO:0000313" key="5">
    <source>
        <dbReference type="EMBL" id="SFU95351.1"/>
    </source>
</evidence>
<dbReference type="InterPro" id="IPR011008">
    <property type="entry name" value="Dimeric_a/b-barrel"/>
</dbReference>
<dbReference type="GO" id="GO:0043200">
    <property type="term" value="P:response to amino acid"/>
    <property type="evidence" value="ECO:0007669"/>
    <property type="project" value="TreeGrafter"/>
</dbReference>
<evidence type="ECO:0000313" key="6">
    <source>
        <dbReference type="Proteomes" id="UP000199391"/>
    </source>
</evidence>
<dbReference type="STRING" id="1035707.SAMN05216552_101671"/>
<organism evidence="5 6">
    <name type="scientific">Pseudoduganella namucuonensis</name>
    <dbReference type="NCBI Taxonomy" id="1035707"/>
    <lineage>
        <taxon>Bacteria</taxon>
        <taxon>Pseudomonadati</taxon>
        <taxon>Pseudomonadota</taxon>
        <taxon>Betaproteobacteria</taxon>
        <taxon>Burkholderiales</taxon>
        <taxon>Oxalobacteraceae</taxon>
        <taxon>Telluria group</taxon>
        <taxon>Pseudoduganella</taxon>
    </lineage>
</organism>
<dbReference type="InterPro" id="IPR019888">
    <property type="entry name" value="Tscrpt_reg_AsnC-like"/>
</dbReference>
<dbReference type="PANTHER" id="PTHR30154">
    <property type="entry name" value="LEUCINE-RESPONSIVE REGULATORY PROTEIN"/>
    <property type="match status" value="1"/>
</dbReference>
<evidence type="ECO:0000256" key="1">
    <source>
        <dbReference type="ARBA" id="ARBA00023015"/>
    </source>
</evidence>
<evidence type="ECO:0000256" key="2">
    <source>
        <dbReference type="ARBA" id="ARBA00023125"/>
    </source>
</evidence>
<dbReference type="RefSeq" id="WP_093556846.1">
    <property type="nucleotide sequence ID" value="NZ_FPBO01000016.1"/>
</dbReference>
<gene>
    <name evidence="5" type="ORF">SAMN05216552_101671</name>
</gene>
<dbReference type="GO" id="GO:0043565">
    <property type="term" value="F:sequence-specific DNA binding"/>
    <property type="evidence" value="ECO:0007669"/>
    <property type="project" value="InterPro"/>
</dbReference>
<dbReference type="InterPro" id="IPR036390">
    <property type="entry name" value="WH_DNA-bd_sf"/>
</dbReference>
<dbReference type="InterPro" id="IPR019887">
    <property type="entry name" value="Tscrpt_reg_AsnC/Lrp_C"/>
</dbReference>
<dbReference type="PROSITE" id="PS50956">
    <property type="entry name" value="HTH_ASNC_2"/>
    <property type="match status" value="1"/>
</dbReference>
<sequence length="153" mass="17179">MELDRLDTQILNILQDDAGVPLRTLAGMVHASVATCQRRIAQLRASGILIKDVALVDRVRVGRPLTAFVSVVLDQQNTALLKMFESLMRAEEDVMACYEVAGEFDFMLVVTAASMESYHEFTRRVFTSNNNVRNYKSLFAMNCAKFETRVPLG</sequence>
<accession>A0A1I7KCZ9</accession>
<dbReference type="OrthoDB" id="8590699at2"/>
<evidence type="ECO:0000259" key="4">
    <source>
        <dbReference type="PROSITE" id="PS50956"/>
    </source>
</evidence>
<dbReference type="Gene3D" id="3.30.70.920">
    <property type="match status" value="1"/>
</dbReference>
<dbReference type="InterPro" id="IPR000485">
    <property type="entry name" value="AsnC-type_HTH_dom"/>
</dbReference>
<keyword evidence="2" id="KW-0238">DNA-binding</keyword>
<dbReference type="Pfam" id="PF13404">
    <property type="entry name" value="HTH_AsnC-type"/>
    <property type="match status" value="1"/>
</dbReference>
<evidence type="ECO:0000256" key="3">
    <source>
        <dbReference type="ARBA" id="ARBA00023163"/>
    </source>
</evidence>
<reference evidence="6" key="1">
    <citation type="submission" date="2016-10" db="EMBL/GenBank/DDBJ databases">
        <authorList>
            <person name="Varghese N."/>
            <person name="Submissions S."/>
        </authorList>
    </citation>
    <scope>NUCLEOTIDE SEQUENCE [LARGE SCALE GENOMIC DNA]</scope>
    <source>
        <strain evidence="6">CGMCC 1.11014</strain>
    </source>
</reference>
<keyword evidence="1" id="KW-0805">Transcription regulation</keyword>
<name>A0A1I7KCZ9_9BURK</name>
<dbReference type="PANTHER" id="PTHR30154:SF34">
    <property type="entry name" value="TRANSCRIPTIONAL REGULATOR AZLB"/>
    <property type="match status" value="1"/>
</dbReference>
<dbReference type="PRINTS" id="PR00033">
    <property type="entry name" value="HTHASNC"/>
</dbReference>
<keyword evidence="6" id="KW-1185">Reference proteome</keyword>
<dbReference type="SMART" id="SM00344">
    <property type="entry name" value="HTH_ASNC"/>
    <property type="match status" value="1"/>
</dbReference>
<dbReference type="SUPFAM" id="SSF46785">
    <property type="entry name" value="Winged helix' DNA-binding domain"/>
    <property type="match status" value="1"/>
</dbReference>
<dbReference type="Gene3D" id="1.10.10.10">
    <property type="entry name" value="Winged helix-like DNA-binding domain superfamily/Winged helix DNA-binding domain"/>
    <property type="match status" value="1"/>
</dbReference>
<dbReference type="InterPro" id="IPR036388">
    <property type="entry name" value="WH-like_DNA-bd_sf"/>
</dbReference>
<dbReference type="Proteomes" id="UP000199391">
    <property type="component" value="Unassembled WGS sequence"/>
</dbReference>
<protein>
    <submittedName>
        <fullName evidence="5">Transcriptional regulator, AsnC family</fullName>
    </submittedName>
</protein>
<keyword evidence="3" id="KW-0804">Transcription</keyword>
<feature type="domain" description="HTH asnC-type" evidence="4">
    <location>
        <begin position="3"/>
        <end position="64"/>
    </location>
</feature>
<dbReference type="Pfam" id="PF01037">
    <property type="entry name" value="AsnC_trans_reg"/>
    <property type="match status" value="1"/>
</dbReference>